<proteinExistence type="predicted"/>
<dbReference type="InParanoid" id="A0A1X7SR45"/>
<organism evidence="1">
    <name type="scientific">Amphimedon queenslandica</name>
    <name type="common">Sponge</name>
    <dbReference type="NCBI Taxonomy" id="400682"/>
    <lineage>
        <taxon>Eukaryota</taxon>
        <taxon>Metazoa</taxon>
        <taxon>Porifera</taxon>
        <taxon>Demospongiae</taxon>
        <taxon>Heteroscleromorpha</taxon>
        <taxon>Haplosclerida</taxon>
        <taxon>Niphatidae</taxon>
        <taxon>Amphimedon</taxon>
    </lineage>
</organism>
<dbReference type="AlphaFoldDB" id="A0A1X7SR45"/>
<accession>A0A1X7SR45</accession>
<sequence>LGITLQCHFILFHKDGDVSTKATDIINRLGDRDDRYTRSIIAYDIKLVQASPAWQYTAKGGGEVMQEKCYIKALIDINSFKSDGDFICPEKVHDDIYAVLKDIWPKCTINMQEIPPP</sequence>
<name>A0A1X7SR45_AMPQE</name>
<protein>
    <submittedName>
        <fullName evidence="1">Uncharacterized protein</fullName>
    </submittedName>
</protein>
<dbReference type="EnsemblMetazoa" id="Aqu2.1.04509_001">
    <property type="protein sequence ID" value="Aqu2.1.04509_001"/>
    <property type="gene ID" value="Aqu2.1.04509"/>
</dbReference>
<evidence type="ECO:0000313" key="1">
    <source>
        <dbReference type="EnsemblMetazoa" id="Aqu2.1.04509_001"/>
    </source>
</evidence>
<reference evidence="1" key="1">
    <citation type="submission" date="2017-05" db="UniProtKB">
        <authorList>
            <consortium name="EnsemblMetazoa"/>
        </authorList>
    </citation>
    <scope>IDENTIFICATION</scope>
</reference>